<comment type="caution">
    <text evidence="4">The sequence shown here is derived from an EMBL/GenBank/DDBJ whole genome shotgun (WGS) entry which is preliminary data.</text>
</comment>
<evidence type="ECO:0000259" key="2">
    <source>
        <dbReference type="Pfam" id="PF11738"/>
    </source>
</evidence>
<evidence type="ECO:0000256" key="1">
    <source>
        <dbReference type="SAM" id="SignalP"/>
    </source>
</evidence>
<dbReference type="RefSeq" id="WP_051593065.1">
    <property type="nucleotide sequence ID" value="NZ_JAAZWO010000010.1"/>
</dbReference>
<dbReference type="Pfam" id="PF11738">
    <property type="entry name" value="DUF3298"/>
    <property type="match status" value="2"/>
</dbReference>
<evidence type="ECO:0000313" key="5">
    <source>
        <dbReference type="Proteomes" id="UP000563151"/>
    </source>
</evidence>
<reference evidence="4 5" key="1">
    <citation type="submission" date="2020-04" db="EMBL/GenBank/DDBJ databases">
        <title>Genomic insights into acetone-butanol-ethanol (ABE) fermentation by sequencing solventogenic clostridia strains.</title>
        <authorList>
            <person name="Brown S."/>
        </authorList>
    </citation>
    <scope>NUCLEOTIDE SEQUENCE [LARGE SCALE GENOMIC DNA]</scope>
    <source>
        <strain evidence="4 5">DJ011</strain>
    </source>
</reference>
<accession>A0A923E7V6</accession>
<feature type="domain" description="Deacetylase PdaC" evidence="3">
    <location>
        <begin position="274"/>
        <end position="361"/>
    </location>
</feature>
<feature type="domain" description="Deacetylase PdaC" evidence="3">
    <location>
        <begin position="54"/>
        <end position="147"/>
    </location>
</feature>
<dbReference type="EMBL" id="JAAZWO010000010">
    <property type="protein sequence ID" value="MBC2398100.1"/>
    <property type="molecule type" value="Genomic_DNA"/>
</dbReference>
<gene>
    <name evidence="4" type="ORF">HGG79_09980</name>
</gene>
<dbReference type="Gene3D" id="3.30.565.40">
    <property type="entry name" value="Fervidobacterium nodosum Rt17-B1 like"/>
    <property type="match status" value="2"/>
</dbReference>
<dbReference type="AlphaFoldDB" id="A0A923E7V6"/>
<keyword evidence="1" id="KW-0732">Signal</keyword>
<dbReference type="Gene3D" id="3.90.640.20">
    <property type="entry name" value="Heat-shock cognate protein, ATPase"/>
    <property type="match status" value="2"/>
</dbReference>
<name>A0A923E7V6_CLOTT</name>
<dbReference type="InterPro" id="IPR037126">
    <property type="entry name" value="PdaC/RsiV-like_sf"/>
</dbReference>
<dbReference type="InterPro" id="IPR021729">
    <property type="entry name" value="DUF3298"/>
</dbReference>
<feature type="domain" description="DUF3298" evidence="2">
    <location>
        <begin position="165"/>
        <end position="240"/>
    </location>
</feature>
<dbReference type="InterPro" id="IPR025303">
    <property type="entry name" value="PdaC"/>
</dbReference>
<feature type="domain" description="DUF3298" evidence="2">
    <location>
        <begin position="379"/>
        <end position="454"/>
    </location>
</feature>
<evidence type="ECO:0000259" key="3">
    <source>
        <dbReference type="Pfam" id="PF13739"/>
    </source>
</evidence>
<proteinExistence type="predicted"/>
<dbReference type="Pfam" id="PF13739">
    <property type="entry name" value="PdaC"/>
    <property type="match status" value="2"/>
</dbReference>
<sequence>MKRLFYLALAASLTLSNISTVCAKGVNLDPSIKKIIVQSKESNLNSVNIITNTIKSKNSHSEIDIKYPQVIDLKDKQLETKINTIIKNTVTDFKNETEKIAENLEKDGLSTHPYIINVDYKIHYNKNNLLSITLSNYSYTGGAHGTTDNVSFNIDTKTGEEASLKDMFSSNEDYKKIINKFIREEIEKNPENYFQDATAFKDILPDQPFYIEDNNIVVYFGLYEIAPYSSGIQEFKIPFSNFNYGVKTNLNLKKDRVKVSSKIINQFEEGYIGNLIIPVVKEIKNSNIQTAINSRLEKDALVFNDKLKKDGMEFVKESQRLGIKPINYFGGTNYTVYQDNSNILSLTVLYNQYTGGAHGMYTKQAYNINLTTGKDIKLKDVFKPNVNYKDIINKEINKQIAIKNKVTNASQISDFTGINDKTNFYINNGTIVIYFQPYDIAPYALGIQEFKISLDSFKTMVQPQFLIK</sequence>
<organism evidence="4 5">
    <name type="scientific">Clostridium tetanomorphum</name>
    <dbReference type="NCBI Taxonomy" id="1553"/>
    <lineage>
        <taxon>Bacteria</taxon>
        <taxon>Bacillati</taxon>
        <taxon>Bacillota</taxon>
        <taxon>Clostridia</taxon>
        <taxon>Eubacteriales</taxon>
        <taxon>Clostridiaceae</taxon>
        <taxon>Clostridium</taxon>
    </lineage>
</organism>
<dbReference type="Proteomes" id="UP000563151">
    <property type="component" value="Unassembled WGS sequence"/>
</dbReference>
<keyword evidence="5" id="KW-1185">Reference proteome</keyword>
<evidence type="ECO:0000313" key="4">
    <source>
        <dbReference type="EMBL" id="MBC2398100.1"/>
    </source>
</evidence>
<protein>
    <submittedName>
        <fullName evidence="4">DUF4163 domain-containing protein</fullName>
    </submittedName>
</protein>
<feature type="signal peptide" evidence="1">
    <location>
        <begin position="1"/>
        <end position="23"/>
    </location>
</feature>
<feature type="chain" id="PRO_5037344387" evidence="1">
    <location>
        <begin position="24"/>
        <end position="468"/>
    </location>
</feature>